<keyword evidence="2" id="KW-0233">DNA recombination</keyword>
<evidence type="ECO:0000256" key="2">
    <source>
        <dbReference type="ARBA" id="ARBA00023172"/>
    </source>
</evidence>
<dbReference type="InterPro" id="IPR011010">
    <property type="entry name" value="DNA_brk_join_enz"/>
</dbReference>
<reference evidence="4 5" key="1">
    <citation type="submission" date="2015-11" db="EMBL/GenBank/DDBJ databases">
        <title>The limits of bacterial species coexistence and the symbiotic plasmid transference in sympatric Rhizobium populations.</title>
        <authorList>
            <person name="Perez-Carrascal O.M."/>
            <person name="VanInsberghe D."/>
            <person name="Juarez S."/>
            <person name="Polz M.F."/>
            <person name="Vinuesa P."/>
            <person name="Gonzalez V."/>
        </authorList>
    </citation>
    <scope>NUCLEOTIDE SEQUENCE [LARGE SCALE GENOMIC DNA]</scope>
    <source>
        <strain evidence="4 5">N771</strain>
    </source>
</reference>
<sequence>MTDVANIDLPYIEKNKSRHGTMRFYLRIDGKRICRLPDDINSEEFTSVYWKARKAAEPAIARAGEAKALSVVVRLNTFRWLCMEYIRSNAYESLDRTTRDRRRNIMEGMWQEPLSDKDDRPFADIPLAKMAVAHIEVLRDRKKATPFAADERLKVLRQVFDTKKEGKPITVNIARLVDPFNAHTDGHDTATPDDIAKFIEHHGTGSKAALYIAIQMYTGLRVSDLAVLGPQHRRRDVFKLRLFKNRNRTPVDIEITIHPILEAVLAIHKVTNLTYLVTEFGKPFSVKGLGNRISDWWRQAGMPHLTSHSVRKGLATDVAHNEATDSMLEAMFGWKDSKTSKIYTRNAEKARLARQTVEKIKWDGVGARLLAIGDEIEEACD</sequence>
<evidence type="ECO:0000256" key="1">
    <source>
        <dbReference type="ARBA" id="ARBA00022908"/>
    </source>
</evidence>
<dbReference type="RefSeq" id="WP_190304577.1">
    <property type="nucleotide sequence ID" value="NZ_CP013568.1"/>
</dbReference>
<evidence type="ECO:0000313" key="4">
    <source>
        <dbReference type="EMBL" id="ANL84617.1"/>
    </source>
</evidence>
<proteinExistence type="predicted"/>
<dbReference type="PROSITE" id="PS51898">
    <property type="entry name" value="TYR_RECOMBINASE"/>
    <property type="match status" value="1"/>
</dbReference>
<keyword evidence="1" id="KW-0229">DNA integration</keyword>
<dbReference type="PANTHER" id="PTHR30349">
    <property type="entry name" value="PHAGE INTEGRASE-RELATED"/>
    <property type="match status" value="1"/>
</dbReference>
<feature type="domain" description="Tyr recombinase" evidence="3">
    <location>
        <begin position="185"/>
        <end position="357"/>
    </location>
</feature>
<dbReference type="InterPro" id="IPR013762">
    <property type="entry name" value="Integrase-like_cat_sf"/>
</dbReference>
<keyword evidence="5" id="KW-1185">Reference proteome</keyword>
<name>A0ABM6C8S6_9HYPH</name>
<dbReference type="Gene3D" id="1.10.443.10">
    <property type="entry name" value="Intergrase catalytic core"/>
    <property type="match status" value="1"/>
</dbReference>
<dbReference type="EMBL" id="CP013568">
    <property type="protein sequence ID" value="ANL84617.1"/>
    <property type="molecule type" value="Genomic_DNA"/>
</dbReference>
<protein>
    <submittedName>
        <fullName evidence="4">Integrase family protein</fullName>
    </submittedName>
</protein>
<dbReference type="InterPro" id="IPR050090">
    <property type="entry name" value="Tyrosine_recombinase_XerCD"/>
</dbReference>
<dbReference type="Pfam" id="PF00589">
    <property type="entry name" value="Phage_integrase"/>
    <property type="match status" value="1"/>
</dbReference>
<evidence type="ECO:0000313" key="5">
    <source>
        <dbReference type="Proteomes" id="UP000078551"/>
    </source>
</evidence>
<dbReference type="Proteomes" id="UP000078551">
    <property type="component" value="Chromosome"/>
</dbReference>
<dbReference type="SUPFAM" id="SSF56349">
    <property type="entry name" value="DNA breaking-rejoining enzymes"/>
    <property type="match status" value="1"/>
</dbReference>
<accession>A0ABM6C8S6</accession>
<gene>
    <name evidence="4" type="ORF">AMC81_CH01836</name>
</gene>
<organism evidence="4 5">
    <name type="scientific">Rhizobium phaseoli</name>
    <dbReference type="NCBI Taxonomy" id="396"/>
    <lineage>
        <taxon>Bacteria</taxon>
        <taxon>Pseudomonadati</taxon>
        <taxon>Pseudomonadota</taxon>
        <taxon>Alphaproteobacteria</taxon>
        <taxon>Hyphomicrobiales</taxon>
        <taxon>Rhizobiaceae</taxon>
        <taxon>Rhizobium/Agrobacterium group</taxon>
        <taxon>Rhizobium</taxon>
    </lineage>
</organism>
<dbReference type="InterPro" id="IPR002104">
    <property type="entry name" value="Integrase_catalytic"/>
</dbReference>
<evidence type="ECO:0000259" key="3">
    <source>
        <dbReference type="PROSITE" id="PS51898"/>
    </source>
</evidence>